<accession>A0A199VJA2</accession>
<keyword evidence="1" id="KW-0812">Transmembrane</keyword>
<protein>
    <submittedName>
        <fullName evidence="2">Uncharacterized protein</fullName>
    </submittedName>
</protein>
<feature type="transmembrane region" description="Helical" evidence="1">
    <location>
        <begin position="97"/>
        <end position="123"/>
    </location>
</feature>
<organism evidence="2 3">
    <name type="scientific">Ananas comosus</name>
    <name type="common">Pineapple</name>
    <name type="synonym">Ananas ananas</name>
    <dbReference type="NCBI Taxonomy" id="4615"/>
    <lineage>
        <taxon>Eukaryota</taxon>
        <taxon>Viridiplantae</taxon>
        <taxon>Streptophyta</taxon>
        <taxon>Embryophyta</taxon>
        <taxon>Tracheophyta</taxon>
        <taxon>Spermatophyta</taxon>
        <taxon>Magnoliopsida</taxon>
        <taxon>Liliopsida</taxon>
        <taxon>Poales</taxon>
        <taxon>Bromeliaceae</taxon>
        <taxon>Bromelioideae</taxon>
        <taxon>Ananas</taxon>
    </lineage>
</organism>
<gene>
    <name evidence="2" type="ORF">ACMD2_26547</name>
</gene>
<dbReference type="AlphaFoldDB" id="A0A199VJA2"/>
<reference evidence="2 3" key="1">
    <citation type="journal article" date="2016" name="DNA Res.">
        <title>The draft genome of MD-2 pineapple using hybrid error correction of long reads.</title>
        <authorList>
            <person name="Redwan R.M."/>
            <person name="Saidin A."/>
            <person name="Kumar S.V."/>
        </authorList>
    </citation>
    <scope>NUCLEOTIDE SEQUENCE [LARGE SCALE GENOMIC DNA]</scope>
    <source>
        <strain evidence="3">cv. MD2</strain>
        <tissue evidence="2">Leaf</tissue>
    </source>
</reference>
<comment type="caution">
    <text evidence="2">The sequence shown here is derived from an EMBL/GenBank/DDBJ whole genome shotgun (WGS) entry which is preliminary data.</text>
</comment>
<name>A0A199VJA2_ANACO</name>
<evidence type="ECO:0000313" key="2">
    <source>
        <dbReference type="EMBL" id="OAY77088.1"/>
    </source>
</evidence>
<evidence type="ECO:0000256" key="1">
    <source>
        <dbReference type="SAM" id="Phobius"/>
    </source>
</evidence>
<sequence length="196" mass="21306">MGSGVEIGASGNPYSYNYPAIIYRSLYMSIVCSSFVHLYLIDCIMLVVDRAGLHISCISVDLGSRQHIDSFVVCFDLVDHSLALYALALGFGHGTGLFLPLLLYHIMFISVVLSPLVSGYYGFPSWLCRTHWETMVAVSHPPFPPGDMDEELKQTSEGIVGEEVAFVFGLVGDAKVGKPVLEAANLSAYDTSASKE</sequence>
<dbReference type="EMBL" id="LSRQ01001620">
    <property type="protein sequence ID" value="OAY77088.1"/>
    <property type="molecule type" value="Genomic_DNA"/>
</dbReference>
<evidence type="ECO:0000313" key="3">
    <source>
        <dbReference type="Proteomes" id="UP000092600"/>
    </source>
</evidence>
<feature type="transmembrane region" description="Helical" evidence="1">
    <location>
        <begin position="26"/>
        <end position="48"/>
    </location>
</feature>
<dbReference type="Proteomes" id="UP000092600">
    <property type="component" value="Unassembled WGS sequence"/>
</dbReference>
<keyword evidence="1" id="KW-1133">Transmembrane helix</keyword>
<feature type="transmembrane region" description="Helical" evidence="1">
    <location>
        <begin position="68"/>
        <end position="91"/>
    </location>
</feature>
<proteinExistence type="predicted"/>
<keyword evidence="1" id="KW-0472">Membrane</keyword>